<protein>
    <recommendedName>
        <fullName evidence="3">Fibrinogen C-terminal domain-containing protein</fullName>
    </recommendedName>
</protein>
<dbReference type="CDD" id="cd00087">
    <property type="entry name" value="FReD"/>
    <property type="match status" value="1"/>
</dbReference>
<accession>A0A9Q1FMM6</accession>
<sequence>MEEHGSTQVSVFLLLLLPVAAVSVPVDHTSLAQDCEDVYTNGSRHSGVYTICPAGSNNPIQVYCDMDCEDDDNRGGWTVFQKRMDGTVNFYRPWEHYKNGFGNIAGEHWLGLQNIFAISWTKKYRLRVDMEDFEGGSVHAEYTTFSIEPESDGYRLRLGNYIDGGAGDSLLFSNGMRFSTFDKEQHDFYSNNYAERYHGGFWFGYSDYVNPNGLYKWGHHTFYGTGVMWNSWKWYTYSLKAISMKIRPVSLERINNASPWP</sequence>
<keyword evidence="2" id="KW-0732">Signal</keyword>
<dbReference type="GO" id="GO:0005615">
    <property type="term" value="C:extracellular space"/>
    <property type="evidence" value="ECO:0007669"/>
    <property type="project" value="TreeGrafter"/>
</dbReference>
<evidence type="ECO:0000313" key="5">
    <source>
        <dbReference type="Proteomes" id="UP001152622"/>
    </source>
</evidence>
<organism evidence="4 5">
    <name type="scientific">Synaphobranchus kaupii</name>
    <name type="common">Kaup's arrowtooth eel</name>
    <dbReference type="NCBI Taxonomy" id="118154"/>
    <lineage>
        <taxon>Eukaryota</taxon>
        <taxon>Metazoa</taxon>
        <taxon>Chordata</taxon>
        <taxon>Craniata</taxon>
        <taxon>Vertebrata</taxon>
        <taxon>Euteleostomi</taxon>
        <taxon>Actinopterygii</taxon>
        <taxon>Neopterygii</taxon>
        <taxon>Teleostei</taxon>
        <taxon>Anguilliformes</taxon>
        <taxon>Synaphobranchidae</taxon>
        <taxon>Synaphobranchus</taxon>
    </lineage>
</organism>
<dbReference type="PANTHER" id="PTHR19143:SF225">
    <property type="entry name" value="MICROFIBRIL-ASSOCIATED GLYCOPROTEIN 4"/>
    <property type="match status" value="1"/>
</dbReference>
<dbReference type="PANTHER" id="PTHR19143">
    <property type="entry name" value="FIBRINOGEN/TENASCIN/ANGIOPOEITIN"/>
    <property type="match status" value="1"/>
</dbReference>
<comment type="caution">
    <text evidence="4">The sequence shown here is derived from an EMBL/GenBank/DDBJ whole genome shotgun (WGS) entry which is preliminary data.</text>
</comment>
<gene>
    <name evidence="4" type="ORF">SKAU_G00116010</name>
</gene>
<feature type="signal peptide" evidence="2">
    <location>
        <begin position="1"/>
        <end position="21"/>
    </location>
</feature>
<dbReference type="InterPro" id="IPR036056">
    <property type="entry name" value="Fibrinogen-like_C"/>
</dbReference>
<evidence type="ECO:0000259" key="3">
    <source>
        <dbReference type="PROSITE" id="PS51406"/>
    </source>
</evidence>
<evidence type="ECO:0000256" key="2">
    <source>
        <dbReference type="SAM" id="SignalP"/>
    </source>
</evidence>
<dbReference type="FunFam" id="3.90.215.10:FF:000001">
    <property type="entry name" value="Tenascin isoform 1"/>
    <property type="match status" value="1"/>
</dbReference>
<dbReference type="InterPro" id="IPR050373">
    <property type="entry name" value="Fibrinogen_C-term_domain"/>
</dbReference>
<dbReference type="InterPro" id="IPR014716">
    <property type="entry name" value="Fibrinogen_a/b/g_C_1"/>
</dbReference>
<dbReference type="AlphaFoldDB" id="A0A9Q1FMM6"/>
<dbReference type="NCBIfam" id="NF040941">
    <property type="entry name" value="GGGWT_bact"/>
    <property type="match status" value="1"/>
</dbReference>
<dbReference type="Proteomes" id="UP001152622">
    <property type="component" value="Chromosome 4"/>
</dbReference>
<dbReference type="OrthoDB" id="7735550at2759"/>
<keyword evidence="1" id="KW-1015">Disulfide bond</keyword>
<reference evidence="4" key="1">
    <citation type="journal article" date="2023" name="Science">
        <title>Genome structures resolve the early diversification of teleost fishes.</title>
        <authorList>
            <person name="Parey E."/>
            <person name="Louis A."/>
            <person name="Montfort J."/>
            <person name="Bouchez O."/>
            <person name="Roques C."/>
            <person name="Iampietro C."/>
            <person name="Lluch J."/>
            <person name="Castinel A."/>
            <person name="Donnadieu C."/>
            <person name="Desvignes T."/>
            <person name="Floi Bucao C."/>
            <person name="Jouanno E."/>
            <person name="Wen M."/>
            <person name="Mejri S."/>
            <person name="Dirks R."/>
            <person name="Jansen H."/>
            <person name="Henkel C."/>
            <person name="Chen W.J."/>
            <person name="Zahm M."/>
            <person name="Cabau C."/>
            <person name="Klopp C."/>
            <person name="Thompson A.W."/>
            <person name="Robinson-Rechavi M."/>
            <person name="Braasch I."/>
            <person name="Lecointre G."/>
            <person name="Bobe J."/>
            <person name="Postlethwait J.H."/>
            <person name="Berthelot C."/>
            <person name="Roest Crollius H."/>
            <person name="Guiguen Y."/>
        </authorList>
    </citation>
    <scope>NUCLEOTIDE SEQUENCE</scope>
    <source>
        <strain evidence="4">WJC10195</strain>
    </source>
</reference>
<name>A0A9Q1FMM6_SYNKA</name>
<dbReference type="Gene3D" id="3.90.215.10">
    <property type="entry name" value="Gamma Fibrinogen, chain A, domain 1"/>
    <property type="match status" value="1"/>
</dbReference>
<evidence type="ECO:0000313" key="4">
    <source>
        <dbReference type="EMBL" id="KAJ8362770.1"/>
    </source>
</evidence>
<proteinExistence type="predicted"/>
<feature type="chain" id="PRO_5040195093" description="Fibrinogen C-terminal domain-containing protein" evidence="2">
    <location>
        <begin position="22"/>
        <end position="261"/>
    </location>
</feature>
<feature type="domain" description="Fibrinogen C-terminal" evidence="3">
    <location>
        <begin position="26"/>
        <end position="250"/>
    </location>
</feature>
<dbReference type="Pfam" id="PF00147">
    <property type="entry name" value="Fibrinogen_C"/>
    <property type="match status" value="1"/>
</dbReference>
<dbReference type="EMBL" id="JAINUF010000004">
    <property type="protein sequence ID" value="KAJ8362770.1"/>
    <property type="molecule type" value="Genomic_DNA"/>
</dbReference>
<dbReference type="SUPFAM" id="SSF56496">
    <property type="entry name" value="Fibrinogen C-terminal domain-like"/>
    <property type="match status" value="1"/>
</dbReference>
<dbReference type="GO" id="GO:0048251">
    <property type="term" value="P:elastic fiber assembly"/>
    <property type="evidence" value="ECO:0007669"/>
    <property type="project" value="TreeGrafter"/>
</dbReference>
<keyword evidence="5" id="KW-1185">Reference proteome</keyword>
<evidence type="ECO:0000256" key="1">
    <source>
        <dbReference type="ARBA" id="ARBA00023157"/>
    </source>
</evidence>
<dbReference type="InterPro" id="IPR002181">
    <property type="entry name" value="Fibrinogen_a/b/g_C_dom"/>
</dbReference>
<dbReference type="PROSITE" id="PS51406">
    <property type="entry name" value="FIBRINOGEN_C_2"/>
    <property type="match status" value="1"/>
</dbReference>
<dbReference type="SMART" id="SM00186">
    <property type="entry name" value="FBG"/>
    <property type="match status" value="1"/>
</dbReference>